<evidence type="ECO:0000313" key="12">
    <source>
        <dbReference type="Proteomes" id="UP001457282"/>
    </source>
</evidence>
<evidence type="ECO:0000256" key="7">
    <source>
        <dbReference type="ARBA" id="ARBA00023136"/>
    </source>
</evidence>
<name>A0AAW1VWW1_RUBAR</name>
<evidence type="ECO:0000256" key="5">
    <source>
        <dbReference type="ARBA" id="ARBA00022737"/>
    </source>
</evidence>
<evidence type="ECO:0000256" key="4">
    <source>
        <dbReference type="ARBA" id="ARBA00022729"/>
    </source>
</evidence>
<keyword evidence="4" id="KW-0732">Signal</keyword>
<dbReference type="Proteomes" id="UP001457282">
    <property type="component" value="Unassembled WGS sequence"/>
</dbReference>
<dbReference type="PANTHER" id="PTHR48063">
    <property type="entry name" value="LRR RECEPTOR-LIKE KINASE"/>
    <property type="match status" value="1"/>
</dbReference>
<keyword evidence="6" id="KW-1133">Transmembrane helix</keyword>
<dbReference type="EMBL" id="JBEDUW010000007">
    <property type="protein sequence ID" value="KAK9911332.1"/>
    <property type="molecule type" value="Genomic_DNA"/>
</dbReference>
<keyword evidence="8" id="KW-0675">Receptor</keyword>
<keyword evidence="3" id="KW-0812">Transmembrane</keyword>
<dbReference type="InterPro" id="IPR032675">
    <property type="entry name" value="LRR_dom_sf"/>
</dbReference>
<comment type="caution">
    <text evidence="11">The sequence shown here is derived from an EMBL/GenBank/DDBJ whole genome shotgun (WGS) entry which is preliminary data.</text>
</comment>
<proteinExistence type="predicted"/>
<evidence type="ECO:0000256" key="9">
    <source>
        <dbReference type="ARBA" id="ARBA00023180"/>
    </source>
</evidence>
<evidence type="ECO:0000256" key="1">
    <source>
        <dbReference type="ARBA" id="ARBA00004479"/>
    </source>
</evidence>
<evidence type="ECO:0000256" key="8">
    <source>
        <dbReference type="ARBA" id="ARBA00023170"/>
    </source>
</evidence>
<dbReference type="Gene3D" id="3.80.10.10">
    <property type="entry name" value="Ribonuclease Inhibitor"/>
    <property type="match status" value="1"/>
</dbReference>
<keyword evidence="5" id="KW-0677">Repeat</keyword>
<dbReference type="PANTHER" id="PTHR48063:SF16">
    <property type="entry name" value="LRR RECEPTOR-LIKE SERINE_THREONINE-PROTEIN KINASE GSO1"/>
    <property type="match status" value="1"/>
</dbReference>
<keyword evidence="7" id="KW-0472">Membrane</keyword>
<accession>A0AAW1VWW1</accession>
<dbReference type="InterPro" id="IPR013210">
    <property type="entry name" value="LRR_N_plant-typ"/>
</dbReference>
<keyword evidence="2" id="KW-0433">Leucine-rich repeat</keyword>
<evidence type="ECO:0000256" key="2">
    <source>
        <dbReference type="ARBA" id="ARBA00022614"/>
    </source>
</evidence>
<evidence type="ECO:0000259" key="10">
    <source>
        <dbReference type="Pfam" id="PF08263"/>
    </source>
</evidence>
<feature type="domain" description="Leucine-rich repeat-containing N-terminal plant-type" evidence="10">
    <location>
        <begin position="2"/>
        <end position="37"/>
    </location>
</feature>
<evidence type="ECO:0000256" key="6">
    <source>
        <dbReference type="ARBA" id="ARBA00022989"/>
    </source>
</evidence>
<evidence type="ECO:0000313" key="11">
    <source>
        <dbReference type="EMBL" id="KAK9911332.1"/>
    </source>
</evidence>
<keyword evidence="12" id="KW-1185">Reference proteome</keyword>
<gene>
    <name evidence="11" type="ORF">M0R45_035249</name>
</gene>
<protein>
    <recommendedName>
        <fullName evidence="10">Leucine-rich repeat-containing N-terminal plant-type domain-containing protein</fullName>
    </recommendedName>
</protein>
<dbReference type="GO" id="GO:0016020">
    <property type="term" value="C:membrane"/>
    <property type="evidence" value="ECO:0007669"/>
    <property type="project" value="UniProtKB-SubCell"/>
</dbReference>
<dbReference type="Pfam" id="PF08263">
    <property type="entry name" value="LRRNT_2"/>
    <property type="match status" value="1"/>
</dbReference>
<reference evidence="11 12" key="1">
    <citation type="journal article" date="2023" name="G3 (Bethesda)">
        <title>A chromosome-length genome assembly and annotation of blackberry (Rubus argutus, cv. 'Hillquist').</title>
        <authorList>
            <person name="Bruna T."/>
            <person name="Aryal R."/>
            <person name="Dudchenko O."/>
            <person name="Sargent D.J."/>
            <person name="Mead D."/>
            <person name="Buti M."/>
            <person name="Cavallini A."/>
            <person name="Hytonen T."/>
            <person name="Andres J."/>
            <person name="Pham M."/>
            <person name="Weisz D."/>
            <person name="Mascagni F."/>
            <person name="Usai G."/>
            <person name="Natali L."/>
            <person name="Bassil N."/>
            <person name="Fernandez G.E."/>
            <person name="Lomsadze A."/>
            <person name="Armour M."/>
            <person name="Olukolu B."/>
            <person name="Poorten T."/>
            <person name="Britton C."/>
            <person name="Davik J."/>
            <person name="Ashrafi H."/>
            <person name="Aiden E.L."/>
            <person name="Borodovsky M."/>
            <person name="Worthington M."/>
        </authorList>
    </citation>
    <scope>NUCLEOTIDE SEQUENCE [LARGE SCALE GENOMIC DNA]</scope>
    <source>
        <strain evidence="11">PI 553951</strain>
    </source>
</reference>
<comment type="subcellular location">
    <subcellularLocation>
        <location evidence="1">Membrane</location>
        <topology evidence="1">Single-pass type I membrane protein</topology>
    </subcellularLocation>
</comment>
<keyword evidence="9" id="KW-0325">Glycoprotein</keyword>
<evidence type="ECO:0000256" key="3">
    <source>
        <dbReference type="ARBA" id="ARBA00022692"/>
    </source>
</evidence>
<dbReference type="InterPro" id="IPR046956">
    <property type="entry name" value="RLP23-like"/>
</dbReference>
<organism evidence="11 12">
    <name type="scientific">Rubus argutus</name>
    <name type="common">Southern blackberry</name>
    <dbReference type="NCBI Taxonomy" id="59490"/>
    <lineage>
        <taxon>Eukaryota</taxon>
        <taxon>Viridiplantae</taxon>
        <taxon>Streptophyta</taxon>
        <taxon>Embryophyta</taxon>
        <taxon>Tracheophyta</taxon>
        <taxon>Spermatophyta</taxon>
        <taxon>Magnoliopsida</taxon>
        <taxon>eudicotyledons</taxon>
        <taxon>Gunneridae</taxon>
        <taxon>Pentapetalae</taxon>
        <taxon>rosids</taxon>
        <taxon>fabids</taxon>
        <taxon>Rosales</taxon>
        <taxon>Rosaceae</taxon>
        <taxon>Rosoideae</taxon>
        <taxon>Rosoideae incertae sedis</taxon>
        <taxon>Rubus</taxon>
    </lineage>
</organism>
<sequence>MEGEALMDFKDGLGDSENRLSSWKGSNCCQWWGLNCSNTTGAVITVDLHNPHPLHPFENADYSGRTLLEVLLTENCTSGSPLPKPAVLAVGNQSVCLQTARMVGSA</sequence>
<dbReference type="AlphaFoldDB" id="A0AAW1VWW1"/>